<evidence type="ECO:0000256" key="2">
    <source>
        <dbReference type="PROSITE-ProRule" id="PRU00335"/>
    </source>
</evidence>
<dbReference type="InterPro" id="IPR041347">
    <property type="entry name" value="MftR_C"/>
</dbReference>
<dbReference type="PRINTS" id="PR00455">
    <property type="entry name" value="HTHTETR"/>
</dbReference>
<evidence type="ECO:0000313" key="4">
    <source>
        <dbReference type="EMBL" id="MBJ3809427.1"/>
    </source>
</evidence>
<dbReference type="PROSITE" id="PS50977">
    <property type="entry name" value="HTH_TETR_2"/>
    <property type="match status" value="1"/>
</dbReference>
<evidence type="ECO:0000256" key="1">
    <source>
        <dbReference type="ARBA" id="ARBA00023125"/>
    </source>
</evidence>
<gene>
    <name evidence="4" type="ORF">JGB26_20270</name>
</gene>
<dbReference type="InterPro" id="IPR050109">
    <property type="entry name" value="HTH-type_TetR-like_transc_reg"/>
</dbReference>
<feature type="domain" description="HTH tetR-type" evidence="3">
    <location>
        <begin position="7"/>
        <end position="67"/>
    </location>
</feature>
<feature type="DNA-binding region" description="H-T-H motif" evidence="2">
    <location>
        <begin position="30"/>
        <end position="49"/>
    </location>
</feature>
<dbReference type="Pfam" id="PF17754">
    <property type="entry name" value="TetR_C_14"/>
    <property type="match status" value="1"/>
</dbReference>
<evidence type="ECO:0000313" key="5">
    <source>
        <dbReference type="Proteomes" id="UP000634780"/>
    </source>
</evidence>
<name>A0ABS0X891_9ACTN</name>
<dbReference type="Pfam" id="PF00440">
    <property type="entry name" value="TetR_N"/>
    <property type="match status" value="1"/>
</dbReference>
<comment type="caution">
    <text evidence="4">The sequence shown here is derived from an EMBL/GenBank/DDBJ whole genome shotgun (WGS) entry which is preliminary data.</text>
</comment>
<dbReference type="InterPro" id="IPR001647">
    <property type="entry name" value="HTH_TetR"/>
</dbReference>
<protein>
    <submittedName>
        <fullName evidence="4">TetR/AcrR family transcriptional regulator</fullName>
    </submittedName>
</protein>
<sequence length="209" mass="22753">MSDVQRARIRLQISREAARLFWDQGVAATSGDQIAEAVGVSTRTIWRHFRNKESCAEPVIMQGVVTLLGVLSAWPKDRFLEDHLKAELARLGVEEPPVSFADEMLATQMIWLADTEPALRASWLMACDQTERELGVIIGNRLGLPPDDLEVRQHAAAAAAVIRIHDEHIGAAIVAGADVAEYADVEALSKRYAHAIRTATGGAIGDPVI</sequence>
<dbReference type="PANTHER" id="PTHR30055">
    <property type="entry name" value="HTH-TYPE TRANSCRIPTIONAL REGULATOR RUTR"/>
    <property type="match status" value="1"/>
</dbReference>
<dbReference type="EMBL" id="JAEKOZ010000011">
    <property type="protein sequence ID" value="MBJ3809427.1"/>
    <property type="molecule type" value="Genomic_DNA"/>
</dbReference>
<evidence type="ECO:0000259" key="3">
    <source>
        <dbReference type="PROSITE" id="PS50977"/>
    </source>
</evidence>
<keyword evidence="5" id="KW-1185">Reference proteome</keyword>
<proteinExistence type="predicted"/>
<dbReference type="Proteomes" id="UP000634780">
    <property type="component" value="Unassembled WGS sequence"/>
</dbReference>
<dbReference type="PANTHER" id="PTHR30055:SF146">
    <property type="entry name" value="HTH-TYPE TRANSCRIPTIONAL DUAL REGULATOR CECR"/>
    <property type="match status" value="1"/>
</dbReference>
<dbReference type="SUPFAM" id="SSF46689">
    <property type="entry name" value="Homeodomain-like"/>
    <property type="match status" value="1"/>
</dbReference>
<organism evidence="4 5">
    <name type="scientific">Streptomyces flavofungini</name>
    <dbReference type="NCBI Taxonomy" id="68200"/>
    <lineage>
        <taxon>Bacteria</taxon>
        <taxon>Bacillati</taxon>
        <taxon>Actinomycetota</taxon>
        <taxon>Actinomycetes</taxon>
        <taxon>Kitasatosporales</taxon>
        <taxon>Streptomycetaceae</taxon>
        <taxon>Streptomyces</taxon>
    </lineage>
</organism>
<dbReference type="Gene3D" id="1.10.357.10">
    <property type="entry name" value="Tetracycline Repressor, domain 2"/>
    <property type="match status" value="1"/>
</dbReference>
<reference evidence="4 5" key="1">
    <citation type="submission" date="2020-12" db="EMBL/GenBank/DDBJ databases">
        <title>Streptomyces typhae sp. nov., a novel endophytic actinomycete isolated from the root of cattail pollen (Typha angustifolia L.).</title>
        <authorList>
            <person name="Peng C."/>
            <person name="Liu C."/>
        </authorList>
    </citation>
    <scope>NUCLEOTIDE SEQUENCE [LARGE SCALE GENOMIC DNA]</scope>
    <source>
        <strain evidence="4 5">JCM 4753</strain>
    </source>
</reference>
<dbReference type="RefSeq" id="WP_190118871.1">
    <property type="nucleotide sequence ID" value="NZ_BMVR01000012.1"/>
</dbReference>
<dbReference type="InterPro" id="IPR009057">
    <property type="entry name" value="Homeodomain-like_sf"/>
</dbReference>
<keyword evidence="1 2" id="KW-0238">DNA-binding</keyword>
<accession>A0ABS0X891</accession>